<dbReference type="Pfam" id="PF22740">
    <property type="entry name" value="PapZ_C"/>
    <property type="match status" value="1"/>
</dbReference>
<dbReference type="InterPro" id="IPR005337">
    <property type="entry name" value="RapZ-like"/>
</dbReference>
<dbReference type="Proteomes" id="UP001497533">
    <property type="component" value="Chromosome"/>
</dbReference>
<dbReference type="PANTHER" id="PTHR30448:SF0">
    <property type="entry name" value="RNASE ADAPTER PROTEIN RAPZ"/>
    <property type="match status" value="1"/>
</dbReference>
<dbReference type="NCBIfam" id="NF003828">
    <property type="entry name" value="PRK05416.1"/>
    <property type="match status" value="1"/>
</dbReference>
<reference evidence="7" key="1">
    <citation type="submission" date="2024-04" db="EMBL/GenBank/DDBJ databases">
        <authorList>
            <person name="Manzano-Marin A."/>
            <person name="Manzano-Marin A."/>
            <person name="Alejandro Manzano Marin A."/>
        </authorList>
    </citation>
    <scope>NUCLEOTIDE SEQUENCE [LARGE SCALE GENOMIC DNA]</scope>
    <source>
        <strain evidence="7">TABTEA</strain>
    </source>
</reference>
<dbReference type="EMBL" id="OZ034688">
    <property type="protein sequence ID" value="CAL1329352.1"/>
    <property type="molecule type" value="Genomic_DNA"/>
</dbReference>
<evidence type="ECO:0000313" key="8">
    <source>
        <dbReference type="Proteomes" id="UP001497533"/>
    </source>
</evidence>
<dbReference type="InterPro" id="IPR027417">
    <property type="entry name" value="P-loop_NTPase"/>
</dbReference>
<protein>
    <recommendedName>
        <fullName evidence="4">RNase adapter protein RapZ</fullName>
    </recommendedName>
</protein>
<feature type="domain" description="RapZ C-terminal" evidence="6">
    <location>
        <begin position="161"/>
        <end position="279"/>
    </location>
</feature>
<dbReference type="HAMAP" id="MF_00636">
    <property type="entry name" value="RapZ_like"/>
    <property type="match status" value="1"/>
</dbReference>
<dbReference type="PANTHER" id="PTHR30448">
    <property type="entry name" value="RNASE ADAPTER PROTEIN RAPZ"/>
    <property type="match status" value="1"/>
</dbReference>
<keyword evidence="1 4" id="KW-0547">Nucleotide-binding</keyword>
<evidence type="ECO:0000259" key="5">
    <source>
        <dbReference type="Pfam" id="PF03668"/>
    </source>
</evidence>
<dbReference type="SUPFAM" id="SSF52540">
    <property type="entry name" value="P-loop containing nucleoside triphosphate hydrolases"/>
    <property type="match status" value="1"/>
</dbReference>
<evidence type="ECO:0000256" key="3">
    <source>
        <dbReference type="ARBA" id="ARBA00023134"/>
    </source>
</evidence>
<dbReference type="InterPro" id="IPR053930">
    <property type="entry name" value="RapZ-like_N"/>
</dbReference>
<gene>
    <name evidence="4 7" type="primary">rapZ</name>
    <name evidence="7" type="ORF">PRHACTZTBTEA_434</name>
</gene>
<keyword evidence="3 4" id="KW-0342">GTP-binding</keyword>
<evidence type="ECO:0000256" key="2">
    <source>
        <dbReference type="ARBA" id="ARBA00022840"/>
    </source>
</evidence>
<sequence>MMLIIISGCSGSGKSVALHTLEDIGFYCVDNLPVNLLPELTFLLAKKKFSTAVSIDIRNIPNNFKIFEKTINKLPSIFFHQLLFLDANYNTIIKRYSDTRRIHPLFNKNLLLEKAIKKENKILEQIRSCTDLIIDTSEMSVHELLETIKNRLVGKHKRKLTIIFKSFGFKYGLPIDADYVFDVRFLPNPYWNLKLRSITGLDNPVKNFLDKNTEIYNFIYQTKNYIKLWLPMLETNNRSYLTIAIGCTGGKHCSVYIVEQLVKYFRSNGKNVQSYHRTLEKIKNIKILVLILTIYYF</sequence>
<keyword evidence="8" id="KW-1185">Reference proteome</keyword>
<feature type="binding site" evidence="4">
    <location>
        <begin position="56"/>
        <end position="59"/>
    </location>
    <ligand>
        <name>GTP</name>
        <dbReference type="ChEBI" id="CHEBI:37565"/>
    </ligand>
</feature>
<proteinExistence type="inferred from homology"/>
<evidence type="ECO:0000313" key="7">
    <source>
        <dbReference type="EMBL" id="CAL1329352.1"/>
    </source>
</evidence>
<name>A0ABM9NPE2_9GAMM</name>
<feature type="domain" description="RapZ-like N-terminal" evidence="5">
    <location>
        <begin position="1"/>
        <end position="155"/>
    </location>
</feature>
<feature type="binding site" evidence="4">
    <location>
        <begin position="8"/>
        <end position="15"/>
    </location>
    <ligand>
        <name>ATP</name>
        <dbReference type="ChEBI" id="CHEBI:30616"/>
    </ligand>
</feature>
<comment type="similarity">
    <text evidence="4">Belongs to the RapZ-like family. RapZ subfamily.</text>
</comment>
<evidence type="ECO:0000256" key="4">
    <source>
        <dbReference type="HAMAP-Rule" id="MF_00636"/>
    </source>
</evidence>
<dbReference type="Gene3D" id="3.40.50.300">
    <property type="entry name" value="P-loop containing nucleotide triphosphate hydrolases"/>
    <property type="match status" value="1"/>
</dbReference>
<evidence type="ECO:0000256" key="1">
    <source>
        <dbReference type="ARBA" id="ARBA00022741"/>
    </source>
</evidence>
<keyword evidence="2 4" id="KW-0067">ATP-binding</keyword>
<dbReference type="InterPro" id="IPR053931">
    <property type="entry name" value="RapZ_C"/>
</dbReference>
<comment type="subunit">
    <text evidence="4">Homotrimer.</text>
</comment>
<comment type="function">
    <text evidence="4">Modulates the synthesis of GlmS, by affecting the processing and stability of the regulatory small RNA GlmZ. When glucosamine-6-phosphate (GlcN6P) concentrations are high in the cell, RapZ binds GlmZ and targets it to cleavage by RNase E. Consequently, GlmZ is inactivated and unable to activate GlmS synthesis. Under low GlcN6P concentrations, RapZ is sequestered and inactivated by an other regulatory small RNA, GlmY, preventing GlmZ degradation and leading to synthesis of GlmS.</text>
</comment>
<keyword evidence="4" id="KW-0694">RNA-binding</keyword>
<feature type="region of interest" description="RNA-binding" evidence="4">
    <location>
        <begin position="266"/>
        <end position="297"/>
    </location>
</feature>
<organism evidence="7 8">
    <name type="scientific">Candidatus Providencia siddallii</name>
    <dbReference type="NCBI Taxonomy" id="1715285"/>
    <lineage>
        <taxon>Bacteria</taxon>
        <taxon>Pseudomonadati</taxon>
        <taxon>Pseudomonadota</taxon>
        <taxon>Gammaproteobacteria</taxon>
        <taxon>Enterobacterales</taxon>
        <taxon>Morganellaceae</taxon>
        <taxon>Providencia</taxon>
    </lineage>
</organism>
<evidence type="ECO:0000259" key="6">
    <source>
        <dbReference type="Pfam" id="PF22740"/>
    </source>
</evidence>
<accession>A0ABM9NPE2</accession>
<dbReference type="Pfam" id="PF03668">
    <property type="entry name" value="RapZ-like_N"/>
    <property type="match status" value="1"/>
</dbReference>
<dbReference type="PIRSF" id="PIRSF005052">
    <property type="entry name" value="P-loopkin"/>
    <property type="match status" value="1"/>
</dbReference>